<dbReference type="AlphaFoldDB" id="A0A6G1CT94"/>
<proteinExistence type="predicted"/>
<sequence length="73" mass="8635">MQHTIDICDDSAVVKDKLQEEKEYIEKLHGDKSREVAAYIGRAILSYQDKGCIMAPYNFKYVRNFFCKNFMNY</sequence>
<keyword evidence="2" id="KW-1185">Reference proteome</keyword>
<organism evidence="1 2">
    <name type="scientific">Oryza meyeriana var. granulata</name>
    <dbReference type="NCBI Taxonomy" id="110450"/>
    <lineage>
        <taxon>Eukaryota</taxon>
        <taxon>Viridiplantae</taxon>
        <taxon>Streptophyta</taxon>
        <taxon>Embryophyta</taxon>
        <taxon>Tracheophyta</taxon>
        <taxon>Spermatophyta</taxon>
        <taxon>Magnoliopsida</taxon>
        <taxon>Liliopsida</taxon>
        <taxon>Poales</taxon>
        <taxon>Poaceae</taxon>
        <taxon>BOP clade</taxon>
        <taxon>Oryzoideae</taxon>
        <taxon>Oryzeae</taxon>
        <taxon>Oryzinae</taxon>
        <taxon>Oryza</taxon>
        <taxon>Oryza meyeriana</taxon>
    </lineage>
</organism>
<name>A0A6G1CT94_9ORYZ</name>
<dbReference type="EMBL" id="SPHZ02000008">
    <property type="protein sequence ID" value="KAF0903350.1"/>
    <property type="molecule type" value="Genomic_DNA"/>
</dbReference>
<dbReference type="Proteomes" id="UP000479710">
    <property type="component" value="Unassembled WGS sequence"/>
</dbReference>
<dbReference type="OrthoDB" id="718187at2759"/>
<evidence type="ECO:0000313" key="2">
    <source>
        <dbReference type="Proteomes" id="UP000479710"/>
    </source>
</evidence>
<accession>A0A6G1CT94</accession>
<reference evidence="1 2" key="1">
    <citation type="submission" date="2019-11" db="EMBL/GenBank/DDBJ databases">
        <title>Whole genome sequence of Oryza granulata.</title>
        <authorList>
            <person name="Li W."/>
        </authorList>
    </citation>
    <scope>NUCLEOTIDE SEQUENCE [LARGE SCALE GENOMIC DNA]</scope>
    <source>
        <strain evidence="2">cv. Menghai</strain>
        <tissue evidence="1">Leaf</tissue>
    </source>
</reference>
<gene>
    <name evidence="1" type="ORF">E2562_026789</name>
</gene>
<evidence type="ECO:0000313" key="1">
    <source>
        <dbReference type="EMBL" id="KAF0903350.1"/>
    </source>
</evidence>
<comment type="caution">
    <text evidence="1">The sequence shown here is derived from an EMBL/GenBank/DDBJ whole genome shotgun (WGS) entry which is preliminary data.</text>
</comment>
<protein>
    <submittedName>
        <fullName evidence="1">Uncharacterized protein</fullName>
    </submittedName>
</protein>